<feature type="domain" description="HSF-type DNA-binding" evidence="10">
    <location>
        <begin position="180"/>
        <end position="242"/>
    </location>
</feature>
<dbReference type="AlphaFoldDB" id="A0A8T2VHC9"/>
<comment type="subunit">
    <text evidence="2">Homotrimer.</text>
</comment>
<evidence type="ECO:0000313" key="12">
    <source>
        <dbReference type="Proteomes" id="UP000825935"/>
    </source>
</evidence>
<keyword evidence="5" id="KW-0346">Stress response</keyword>
<evidence type="ECO:0000256" key="3">
    <source>
        <dbReference type="ARBA" id="ARBA00022553"/>
    </source>
</evidence>
<organism evidence="11 12">
    <name type="scientific">Ceratopteris richardii</name>
    <name type="common">Triangle waterfern</name>
    <dbReference type="NCBI Taxonomy" id="49495"/>
    <lineage>
        <taxon>Eukaryota</taxon>
        <taxon>Viridiplantae</taxon>
        <taxon>Streptophyta</taxon>
        <taxon>Embryophyta</taxon>
        <taxon>Tracheophyta</taxon>
        <taxon>Polypodiopsida</taxon>
        <taxon>Polypodiidae</taxon>
        <taxon>Polypodiales</taxon>
        <taxon>Pteridineae</taxon>
        <taxon>Pteridaceae</taxon>
        <taxon>Parkerioideae</taxon>
        <taxon>Ceratopteris</taxon>
    </lineage>
</organism>
<keyword evidence="7" id="KW-0804">Transcription</keyword>
<dbReference type="GO" id="GO:0000978">
    <property type="term" value="F:RNA polymerase II cis-regulatory region sequence-specific DNA binding"/>
    <property type="evidence" value="ECO:0007669"/>
    <property type="project" value="TreeGrafter"/>
</dbReference>
<evidence type="ECO:0000313" key="11">
    <source>
        <dbReference type="EMBL" id="KAH7445053.1"/>
    </source>
</evidence>
<keyword evidence="12" id="KW-1185">Reference proteome</keyword>
<accession>A0A8T2VHC9</accession>
<dbReference type="GO" id="GO:0005634">
    <property type="term" value="C:nucleus"/>
    <property type="evidence" value="ECO:0007669"/>
    <property type="project" value="UniProtKB-SubCell"/>
</dbReference>
<sequence>MSNPLSTSSVDIELESAIPAEQPTSSEGISPLPLQRGVQAAIEAAVATEVCSEALSAAGVFGMDFSSTIVSSSPSNMRCLESPLLNDAASRDLPPIMSPDQNVFLKDGGVIGAVEGAKTRGGEWASTSERFQGMAVQQDLFPNQSLLPSSVGLGSIVKEEMLFSAEEWGLTPNANLAPGTPPPFLTKTYDLVEDLSCDHIVSWGPANNSFIVWDPHAFSRDLLPRFFKHNNFSSFVRQLNTY</sequence>
<name>A0A8T2VHC9_CERRI</name>
<dbReference type="InterPro" id="IPR036390">
    <property type="entry name" value="WH_DNA-bd_sf"/>
</dbReference>
<keyword evidence="6" id="KW-0238">DNA-binding</keyword>
<dbReference type="SMART" id="SM00415">
    <property type="entry name" value="HSF"/>
    <property type="match status" value="1"/>
</dbReference>
<evidence type="ECO:0000256" key="2">
    <source>
        <dbReference type="ARBA" id="ARBA00011233"/>
    </source>
</evidence>
<evidence type="ECO:0000256" key="9">
    <source>
        <dbReference type="RuleBase" id="RU004020"/>
    </source>
</evidence>
<dbReference type="InterPro" id="IPR000232">
    <property type="entry name" value="HSF_DNA-bd"/>
</dbReference>
<comment type="similarity">
    <text evidence="9">Belongs to the HSF family.</text>
</comment>
<evidence type="ECO:0000256" key="5">
    <source>
        <dbReference type="ARBA" id="ARBA00023016"/>
    </source>
</evidence>
<dbReference type="PANTHER" id="PTHR10015">
    <property type="entry name" value="HEAT SHOCK TRANSCRIPTION FACTOR"/>
    <property type="match status" value="1"/>
</dbReference>
<dbReference type="EMBL" id="CM035407">
    <property type="protein sequence ID" value="KAH7445053.1"/>
    <property type="molecule type" value="Genomic_DNA"/>
</dbReference>
<evidence type="ECO:0000256" key="4">
    <source>
        <dbReference type="ARBA" id="ARBA00023015"/>
    </source>
</evidence>
<gene>
    <name evidence="11" type="ORF">KP509_02G103900</name>
</gene>
<dbReference type="FunFam" id="1.10.10.10:FF:000037">
    <property type="entry name" value="Heat stress transcription factor B-4"/>
    <property type="match status" value="1"/>
</dbReference>
<evidence type="ECO:0000259" key="10">
    <source>
        <dbReference type="SMART" id="SM00415"/>
    </source>
</evidence>
<dbReference type="GO" id="GO:0006357">
    <property type="term" value="P:regulation of transcription by RNA polymerase II"/>
    <property type="evidence" value="ECO:0007669"/>
    <property type="project" value="TreeGrafter"/>
</dbReference>
<evidence type="ECO:0000256" key="7">
    <source>
        <dbReference type="ARBA" id="ARBA00023163"/>
    </source>
</evidence>
<dbReference type="Gene3D" id="1.10.10.10">
    <property type="entry name" value="Winged helix-like DNA-binding domain superfamily/Winged helix DNA-binding domain"/>
    <property type="match status" value="1"/>
</dbReference>
<dbReference type="Pfam" id="PF00447">
    <property type="entry name" value="HSF_DNA-bind"/>
    <property type="match status" value="1"/>
</dbReference>
<comment type="subcellular location">
    <subcellularLocation>
        <location evidence="1">Nucleus</location>
    </subcellularLocation>
</comment>
<dbReference type="PANTHER" id="PTHR10015:SF322">
    <property type="entry name" value="HEAT STRESS TRANSCRIPTION FACTOR A-7A"/>
    <property type="match status" value="1"/>
</dbReference>
<dbReference type="SUPFAM" id="SSF46785">
    <property type="entry name" value="Winged helix' DNA-binding domain"/>
    <property type="match status" value="1"/>
</dbReference>
<dbReference type="InterPro" id="IPR036388">
    <property type="entry name" value="WH-like_DNA-bd_sf"/>
</dbReference>
<protein>
    <recommendedName>
        <fullName evidence="10">HSF-type DNA-binding domain-containing protein</fullName>
    </recommendedName>
</protein>
<proteinExistence type="inferred from homology"/>
<comment type="caution">
    <text evidence="11">The sequence shown here is derived from an EMBL/GenBank/DDBJ whole genome shotgun (WGS) entry which is preliminary data.</text>
</comment>
<dbReference type="GO" id="GO:0003700">
    <property type="term" value="F:DNA-binding transcription factor activity"/>
    <property type="evidence" value="ECO:0007669"/>
    <property type="project" value="InterPro"/>
</dbReference>
<dbReference type="Proteomes" id="UP000825935">
    <property type="component" value="Chromosome 2"/>
</dbReference>
<reference evidence="11" key="1">
    <citation type="submission" date="2021-08" db="EMBL/GenBank/DDBJ databases">
        <title>WGS assembly of Ceratopteris richardii.</title>
        <authorList>
            <person name="Marchant D.B."/>
            <person name="Chen G."/>
            <person name="Jenkins J."/>
            <person name="Shu S."/>
            <person name="Leebens-Mack J."/>
            <person name="Grimwood J."/>
            <person name="Schmutz J."/>
            <person name="Soltis P."/>
            <person name="Soltis D."/>
            <person name="Chen Z.-H."/>
        </authorList>
    </citation>
    <scope>NUCLEOTIDE SEQUENCE</scope>
    <source>
        <strain evidence="11">Whitten #5841</strain>
        <tissue evidence="11">Leaf</tissue>
    </source>
</reference>
<evidence type="ECO:0000256" key="6">
    <source>
        <dbReference type="ARBA" id="ARBA00023125"/>
    </source>
</evidence>
<keyword evidence="3" id="KW-0597">Phosphoprotein</keyword>
<dbReference type="OrthoDB" id="1742280at2759"/>
<keyword evidence="8" id="KW-0539">Nucleus</keyword>
<evidence type="ECO:0000256" key="8">
    <source>
        <dbReference type="ARBA" id="ARBA00023242"/>
    </source>
</evidence>
<dbReference type="GO" id="GO:0034605">
    <property type="term" value="P:cellular response to heat"/>
    <property type="evidence" value="ECO:0007669"/>
    <property type="project" value="TreeGrafter"/>
</dbReference>
<dbReference type="PRINTS" id="PR00056">
    <property type="entry name" value="HSFDOMAIN"/>
</dbReference>
<keyword evidence="4" id="KW-0805">Transcription regulation</keyword>
<evidence type="ECO:0000256" key="1">
    <source>
        <dbReference type="ARBA" id="ARBA00004123"/>
    </source>
</evidence>